<feature type="region of interest" description="Disordered" evidence="1">
    <location>
        <begin position="1"/>
        <end position="37"/>
    </location>
</feature>
<evidence type="ECO:0000313" key="3">
    <source>
        <dbReference type="Proteomes" id="UP000710432"/>
    </source>
</evidence>
<feature type="compositionally biased region" description="Basic and acidic residues" evidence="1">
    <location>
        <begin position="82"/>
        <end position="91"/>
    </location>
</feature>
<dbReference type="Proteomes" id="UP000710432">
    <property type="component" value="Unassembled WGS sequence"/>
</dbReference>
<evidence type="ECO:0000313" key="2">
    <source>
        <dbReference type="EMBL" id="KAH0519653.1"/>
    </source>
</evidence>
<dbReference type="AlphaFoldDB" id="A0A8J6L4D3"/>
<name>A0A8J6L4D3_MICOH</name>
<feature type="region of interest" description="Disordered" evidence="1">
    <location>
        <begin position="77"/>
        <end position="118"/>
    </location>
</feature>
<dbReference type="InterPro" id="IPR031524">
    <property type="entry name" value="ARMH4"/>
</dbReference>
<comment type="caution">
    <text evidence="2">The sequence shown here is derived from an EMBL/GenBank/DDBJ whole genome shotgun (WGS) entry which is preliminary data.</text>
</comment>
<dbReference type="Pfam" id="PF15767">
    <property type="entry name" value="ARMH4"/>
    <property type="match status" value="1"/>
</dbReference>
<feature type="non-terminal residue" evidence="2">
    <location>
        <position position="305"/>
    </location>
</feature>
<accession>A0A8J6L4D3</accession>
<feature type="region of interest" description="Disordered" evidence="1">
    <location>
        <begin position="148"/>
        <end position="167"/>
    </location>
</feature>
<dbReference type="PANTHER" id="PTHR21585:SF0">
    <property type="entry name" value="ARMADILLO-LIKE HELICAL DOMAIN-CONTAINING PROTEIN 4"/>
    <property type="match status" value="1"/>
</dbReference>
<protein>
    <submittedName>
        <fullName evidence="2">Uncharacterized protein</fullName>
    </submittedName>
</protein>
<gene>
    <name evidence="2" type="ORF">LTLLF_208710</name>
</gene>
<feature type="compositionally biased region" description="Basic and acidic residues" evidence="1">
    <location>
        <begin position="1"/>
        <end position="12"/>
    </location>
</feature>
<feature type="region of interest" description="Disordered" evidence="1">
    <location>
        <begin position="229"/>
        <end position="248"/>
    </location>
</feature>
<organism evidence="2 3">
    <name type="scientific">Microtus ochrogaster</name>
    <name type="common">Prairie vole</name>
    <dbReference type="NCBI Taxonomy" id="79684"/>
    <lineage>
        <taxon>Eukaryota</taxon>
        <taxon>Metazoa</taxon>
        <taxon>Chordata</taxon>
        <taxon>Craniata</taxon>
        <taxon>Vertebrata</taxon>
        <taxon>Euteleostomi</taxon>
        <taxon>Mammalia</taxon>
        <taxon>Eutheria</taxon>
        <taxon>Euarchontoglires</taxon>
        <taxon>Glires</taxon>
        <taxon>Rodentia</taxon>
        <taxon>Myomorpha</taxon>
        <taxon>Muroidea</taxon>
        <taxon>Cricetidae</taxon>
        <taxon>Arvicolinae</taxon>
        <taxon>Microtus</taxon>
    </lineage>
</organism>
<proteinExistence type="predicted"/>
<dbReference type="PANTHER" id="PTHR21585">
    <property type="entry name" value="FULL-LENGTH CDNA CLONE CS0DC025YL05 OF NEUROBLASTOMA"/>
    <property type="match status" value="1"/>
</dbReference>
<sequence>ADTEHDGERPPEESDDNVQTTATTSLETTPEDVLNIDPSADSLLGDLKVTVSVSTAVLVPSVPSDEWDDTKFESVNQARTTDSGDHAEIRVSTEPPHGAQESFEGTEGSPTSTEVSKGTPLGTALVIALEKESSPVFAHQIPFSPTSLTEDPEVSTVKPLPSAGDFTASTREDRTMLFSKTEVSTSQYESQTHQGVKDMLKDITQEMTMATQEPDPTLPLVTQEHIEVPRGSGEPEDGMPSPSPVSADVGATELSRRWESLATPASTAVVPLSLEVTSSMEGQYVGVGSAFGAGVWTFTVNYRDE</sequence>
<dbReference type="EMBL" id="JAATJU010003920">
    <property type="protein sequence ID" value="KAH0519653.1"/>
    <property type="molecule type" value="Genomic_DNA"/>
</dbReference>
<evidence type="ECO:0000256" key="1">
    <source>
        <dbReference type="SAM" id="MobiDB-lite"/>
    </source>
</evidence>
<reference evidence="2" key="1">
    <citation type="submission" date="2020-03" db="EMBL/GenBank/DDBJ databases">
        <title>Studies in the Genomics of Life Span.</title>
        <authorList>
            <person name="Glass D."/>
        </authorList>
    </citation>
    <scope>NUCLEOTIDE SEQUENCE</scope>
    <source>
        <strain evidence="2">LTLLF</strain>
        <tissue evidence="2">Muscle</tissue>
    </source>
</reference>